<evidence type="ECO:0000256" key="2">
    <source>
        <dbReference type="SAM" id="MobiDB-lite"/>
    </source>
</evidence>
<dbReference type="SUPFAM" id="SSF53474">
    <property type="entry name" value="alpha/beta-Hydrolases"/>
    <property type="match status" value="1"/>
</dbReference>
<dbReference type="GO" id="GO:0008239">
    <property type="term" value="F:dipeptidyl-peptidase activity"/>
    <property type="evidence" value="ECO:0007669"/>
    <property type="project" value="InterPro"/>
</dbReference>
<feature type="region of interest" description="Disordered" evidence="2">
    <location>
        <begin position="375"/>
        <end position="423"/>
    </location>
</feature>
<dbReference type="Pfam" id="PF08530">
    <property type="entry name" value="PepX_C"/>
    <property type="match status" value="1"/>
</dbReference>
<dbReference type="InterPro" id="IPR013736">
    <property type="entry name" value="Xaa-Pro_dipept_C"/>
</dbReference>
<dbReference type="InterPro" id="IPR005674">
    <property type="entry name" value="CocE/Ser_esterase"/>
</dbReference>
<dbReference type="InterPro" id="IPR029058">
    <property type="entry name" value="AB_hydrolase_fold"/>
</dbReference>
<dbReference type="SMART" id="SM00939">
    <property type="entry name" value="PepX_C"/>
    <property type="match status" value="1"/>
</dbReference>
<dbReference type="Gene3D" id="2.60.120.260">
    <property type="entry name" value="Galactose-binding domain-like"/>
    <property type="match status" value="1"/>
</dbReference>
<protein>
    <recommendedName>
        <fullName evidence="3">Xaa-Pro dipeptidyl-peptidase C-terminal domain-containing protein</fullName>
    </recommendedName>
</protein>
<dbReference type="InterPro" id="IPR008979">
    <property type="entry name" value="Galactose-bd-like_sf"/>
</dbReference>
<evidence type="ECO:0000313" key="4">
    <source>
        <dbReference type="EMBL" id="NIJ17865.1"/>
    </source>
</evidence>
<gene>
    <name evidence="4" type="ORF">FHS54_002865</name>
</gene>
<comment type="caution">
    <text evidence="4">The sequence shown here is derived from an EMBL/GenBank/DDBJ whole genome shotgun (WGS) entry which is preliminary data.</text>
</comment>
<name>A0A846MH05_9SPHN</name>
<accession>A0A846MH05</accession>
<keyword evidence="5" id="KW-1185">Reference proteome</keyword>
<dbReference type="SUPFAM" id="SSF49785">
    <property type="entry name" value="Galactose-binding domain-like"/>
    <property type="match status" value="1"/>
</dbReference>
<dbReference type="Gene3D" id="3.40.50.1820">
    <property type="entry name" value="alpha/beta hydrolase"/>
    <property type="match status" value="1"/>
</dbReference>
<feature type="domain" description="Xaa-Pro dipeptidyl-peptidase C-terminal" evidence="3">
    <location>
        <begin position="318"/>
        <end position="567"/>
    </location>
</feature>
<dbReference type="PANTHER" id="PTHR43056">
    <property type="entry name" value="PEPTIDASE S9 PROLYL OLIGOPEPTIDASE"/>
    <property type="match status" value="1"/>
</dbReference>
<dbReference type="InterPro" id="IPR000383">
    <property type="entry name" value="Xaa-Pro-like_dom"/>
</dbReference>
<dbReference type="PANTHER" id="PTHR43056:SF10">
    <property type="entry name" value="COCE_NOND FAMILY, PUTATIVE (AFU_ORTHOLOGUE AFUA_7G00600)-RELATED"/>
    <property type="match status" value="1"/>
</dbReference>
<dbReference type="EMBL" id="JAASQR010000004">
    <property type="protein sequence ID" value="NIJ17865.1"/>
    <property type="molecule type" value="Genomic_DNA"/>
</dbReference>
<dbReference type="Pfam" id="PF02129">
    <property type="entry name" value="Peptidase_S15"/>
    <property type="match status" value="1"/>
</dbReference>
<evidence type="ECO:0000259" key="3">
    <source>
        <dbReference type="SMART" id="SM00939"/>
    </source>
</evidence>
<dbReference type="NCBIfam" id="TIGR00976">
    <property type="entry name" value="CocE_NonD"/>
    <property type="match status" value="1"/>
</dbReference>
<reference evidence="4 5" key="1">
    <citation type="submission" date="2020-03" db="EMBL/GenBank/DDBJ databases">
        <title>Genomic Encyclopedia of Type Strains, Phase IV (KMG-IV): sequencing the most valuable type-strain genomes for metagenomic binning, comparative biology and taxonomic classification.</title>
        <authorList>
            <person name="Goeker M."/>
        </authorList>
    </citation>
    <scope>NUCLEOTIDE SEQUENCE [LARGE SCALE GENOMIC DNA]</scope>
    <source>
        <strain evidence="4 5">DSM 21299</strain>
    </source>
</reference>
<keyword evidence="1" id="KW-0378">Hydrolase</keyword>
<dbReference type="Gene3D" id="1.10.3020.10">
    <property type="entry name" value="alpha-amino acid ester hydrolase ( Helical cap domain)"/>
    <property type="match status" value="1"/>
</dbReference>
<proteinExistence type="predicted"/>
<organism evidence="4 5">
    <name type="scientific">Sphingobium vermicomposti</name>
    <dbReference type="NCBI Taxonomy" id="529005"/>
    <lineage>
        <taxon>Bacteria</taxon>
        <taxon>Pseudomonadati</taxon>
        <taxon>Pseudomonadota</taxon>
        <taxon>Alphaproteobacteria</taxon>
        <taxon>Sphingomonadales</taxon>
        <taxon>Sphingomonadaceae</taxon>
        <taxon>Sphingobium</taxon>
    </lineage>
</organism>
<dbReference type="AlphaFoldDB" id="A0A846MH05"/>
<sequence>MRDGVALSGDLYLPVTASHDFAVDARYPVVIVRTPYNKLFVQGSFGTPTCLARRGYAVLVQDVRGTGGSGGRFDPMMNEGWGELQDGIDTVRWVKQQPWCNGRVGTTGQSYMGGTQMLHLMTEGNEVDAAFVQVPAVNPFTNGWIYRAGVMDGTSLGWTMAMAFVAALSLGEEVIAAVADDARATGLPAGAAGPQMLMAMGGLPFQIAQGHSLRNIPINRHISFWNDWLDNRDNPAFFGNADMEGRFDKVKAPVLHFSGWYDLFNDNTLEAFVNISRHGATQAARDGQRLVVGPWSHEASDMLCHFPGALVDDVAMMAAWMDRHLLGIAPNGEDHRVTLYVMGENRWRAEQDWPLADAQPTLFYLHSGGSANGAGGDGRLSLFPPEGDQPVDSYISDPRNPVPSLGGNSLHGGPADQRPNDHRPDVLFYTTEVLEEDMEVTGPICATLYAQSSARDADWHVKLIDVFPDGRSYNVANGVTRARYRTSRSTPEPLAPGAVERYEIALSATSNIFKKGHCVRVVISSSDYPNCEINPQDFVDLSAATPEDFQVARQSIHHAEARPSAIELPLVPADRPRRWIDTPFPSAASGRFYTRPVPLEESPPIELPLERLPKA</sequence>
<evidence type="ECO:0000256" key="1">
    <source>
        <dbReference type="ARBA" id="ARBA00022801"/>
    </source>
</evidence>
<dbReference type="InterPro" id="IPR050585">
    <property type="entry name" value="Xaa-Pro_dipeptidyl-ppase/CocE"/>
</dbReference>
<dbReference type="Proteomes" id="UP000576821">
    <property type="component" value="Unassembled WGS sequence"/>
</dbReference>
<evidence type="ECO:0000313" key="5">
    <source>
        <dbReference type="Proteomes" id="UP000576821"/>
    </source>
</evidence>